<keyword evidence="7" id="KW-0949">S-adenosyl-L-methionine</keyword>
<dbReference type="NCBIfam" id="TIGR01211">
    <property type="entry name" value="ELP3"/>
    <property type="match status" value="1"/>
</dbReference>
<keyword evidence="4" id="KW-0004">4Fe-4S</keyword>
<dbReference type="PROSITE" id="PS51918">
    <property type="entry name" value="RADICAL_SAM"/>
    <property type="match status" value="1"/>
</dbReference>
<dbReference type="InterPro" id="IPR000182">
    <property type="entry name" value="GNAT_dom"/>
</dbReference>
<comment type="pathway">
    <text evidence="2">tRNA modification.</text>
</comment>
<evidence type="ECO:0000313" key="18">
    <source>
        <dbReference type="EMBL" id="KUG16319.1"/>
    </source>
</evidence>
<feature type="domain" description="Radical SAM core" evidence="17">
    <location>
        <begin position="71"/>
        <end position="359"/>
    </location>
</feature>
<comment type="caution">
    <text evidence="18">The sequence shown here is derived from an EMBL/GenBank/DDBJ whole genome shotgun (WGS) entry which is preliminary data.</text>
</comment>
<dbReference type="InterPro" id="IPR056591">
    <property type="entry name" value="ELP3-like_N"/>
</dbReference>
<dbReference type="InterPro" id="IPR039661">
    <property type="entry name" value="ELP3"/>
</dbReference>
<dbReference type="EMBL" id="LNQE01001503">
    <property type="protein sequence ID" value="KUG16319.1"/>
    <property type="molecule type" value="Genomic_DNA"/>
</dbReference>
<reference evidence="18" key="1">
    <citation type="journal article" date="2015" name="Proc. Natl. Acad. Sci. U.S.A.">
        <title>Networks of energetic and metabolic interactions define dynamics in microbial communities.</title>
        <authorList>
            <person name="Embree M."/>
            <person name="Liu J.K."/>
            <person name="Al-Bassam M.M."/>
            <person name="Zengler K."/>
        </authorList>
    </citation>
    <scope>NUCLEOTIDE SEQUENCE</scope>
</reference>
<evidence type="ECO:0000259" key="17">
    <source>
        <dbReference type="PROSITE" id="PS51918"/>
    </source>
</evidence>
<dbReference type="SMART" id="SM00729">
    <property type="entry name" value="Elp3"/>
    <property type="match status" value="1"/>
</dbReference>
<keyword evidence="5" id="KW-0820">tRNA-binding</keyword>
<keyword evidence="8" id="KW-0819">tRNA processing</keyword>
<dbReference type="Pfam" id="PF00583">
    <property type="entry name" value="Acetyltransf_1"/>
    <property type="match status" value="1"/>
</dbReference>
<evidence type="ECO:0000256" key="7">
    <source>
        <dbReference type="ARBA" id="ARBA00022691"/>
    </source>
</evidence>
<dbReference type="GO" id="GO:0051539">
    <property type="term" value="F:4 iron, 4 sulfur cluster binding"/>
    <property type="evidence" value="ECO:0007669"/>
    <property type="project" value="UniProtKB-KW"/>
</dbReference>
<dbReference type="AlphaFoldDB" id="A0A0W8F623"/>
<sequence length="515" mass="57381">MDRLAAGLRSITVAILMGEIGDEAALEAAKKRLSAQLGLASLPSNADILGQARAGEREALKMLIRKPTRTLSGVAVIAAMTSPARCPHGTCVPCPGGILNLSPQSYTGKEPAALRAEQHGFDPYDQVTARLAQLDEIGHPLDKSELIIMGGTITSRPLGYQNWFVKRCLQAMNDFPDGRESSGWQPFESVARANESALVRNIGTTFETRPDWCRPRDIEEMLRLGATKVELGVQSLDEDLLVRMKRGHKVEDAAQASANLREAGLKVGFHMMPGLPGSSPDLDLAVFRELFSDSRFRPDYLKIYPTLVIEGTELYRQYLRGEYTPLGDDDAAELVSRIKETLPRYVRLQRVQRDIPSPLIVAGVKKSNLRQLAKKRLEDRGSSCRCIRCREAGLRRVVQAEPRLVHESYIASGAREHFLSFESEDDVLVGFLRLRLSTSARVRELHVYGPMVPIGKRKDGWQHRGYGARLMEAAERLAQEAGYPLIEVTSGIGARGYYRRRGYDLCPPYMVKRLR</sequence>
<dbReference type="GO" id="GO:0046872">
    <property type="term" value="F:metal ion binding"/>
    <property type="evidence" value="ECO:0007669"/>
    <property type="project" value="UniProtKB-KW"/>
</dbReference>
<dbReference type="Pfam" id="PF16199">
    <property type="entry name" value="Radical_SAM_C"/>
    <property type="match status" value="1"/>
</dbReference>
<dbReference type="GO" id="GO:0106261">
    <property type="term" value="F:tRNA uridine(34) acetyltransferase activity"/>
    <property type="evidence" value="ECO:0007669"/>
    <property type="project" value="UniProtKB-EC"/>
</dbReference>
<keyword evidence="9" id="KW-0479">Metal-binding</keyword>
<dbReference type="InterPro" id="IPR007197">
    <property type="entry name" value="rSAM"/>
</dbReference>
<dbReference type="EC" id="2.3.1.311" evidence="14"/>
<evidence type="ECO:0000256" key="3">
    <source>
        <dbReference type="ARBA" id="ARBA00005494"/>
    </source>
</evidence>
<keyword evidence="13" id="KW-0012">Acyltransferase</keyword>
<evidence type="ECO:0000256" key="4">
    <source>
        <dbReference type="ARBA" id="ARBA00022485"/>
    </source>
</evidence>
<dbReference type="SFLD" id="SFLDG01086">
    <property type="entry name" value="elongater_protein-like"/>
    <property type="match status" value="1"/>
</dbReference>
<dbReference type="Gene3D" id="3.40.630.30">
    <property type="match status" value="1"/>
</dbReference>
<evidence type="ECO:0000256" key="9">
    <source>
        <dbReference type="ARBA" id="ARBA00022723"/>
    </source>
</evidence>
<dbReference type="SUPFAM" id="SSF55729">
    <property type="entry name" value="Acyl-CoA N-acyltransferases (Nat)"/>
    <property type="match status" value="1"/>
</dbReference>
<dbReference type="InterPro" id="IPR034687">
    <property type="entry name" value="ELP3-like"/>
</dbReference>
<organism evidence="18">
    <name type="scientific">hydrocarbon metagenome</name>
    <dbReference type="NCBI Taxonomy" id="938273"/>
    <lineage>
        <taxon>unclassified sequences</taxon>
        <taxon>metagenomes</taxon>
        <taxon>ecological metagenomes</taxon>
    </lineage>
</organism>
<evidence type="ECO:0000256" key="14">
    <source>
        <dbReference type="ARBA" id="ARBA00044771"/>
    </source>
</evidence>
<dbReference type="GO" id="GO:0000049">
    <property type="term" value="F:tRNA binding"/>
    <property type="evidence" value="ECO:0007669"/>
    <property type="project" value="UniProtKB-KW"/>
</dbReference>
<protein>
    <recommendedName>
        <fullName evidence="14">tRNA carboxymethyluridine synthase</fullName>
        <ecNumber evidence="14">2.3.1.311</ecNumber>
    </recommendedName>
</protein>
<dbReference type="SFLD" id="SFLDS00029">
    <property type="entry name" value="Radical_SAM"/>
    <property type="match status" value="1"/>
</dbReference>
<keyword evidence="10" id="KW-0694">RNA-binding</keyword>
<dbReference type="GO" id="GO:0005737">
    <property type="term" value="C:cytoplasm"/>
    <property type="evidence" value="ECO:0007669"/>
    <property type="project" value="TreeGrafter"/>
</dbReference>
<dbReference type="GO" id="GO:0002926">
    <property type="term" value="P:tRNA wobble base 5-methoxycarbonylmethyl-2-thiouridinylation"/>
    <property type="evidence" value="ECO:0007669"/>
    <property type="project" value="TreeGrafter"/>
</dbReference>
<dbReference type="PIRSF" id="PIRSF005669">
    <property type="entry name" value="Hist_AcTrfase_ELP3"/>
    <property type="match status" value="1"/>
</dbReference>
<dbReference type="Pfam" id="PF04055">
    <property type="entry name" value="Radical_SAM"/>
    <property type="match status" value="1"/>
</dbReference>
<comment type="cofactor">
    <cofactor evidence="1">
        <name>[4Fe-4S] cluster</name>
        <dbReference type="ChEBI" id="CHEBI:49883"/>
    </cofactor>
</comment>
<dbReference type="InterPro" id="IPR032432">
    <property type="entry name" value="Radical_SAM_C"/>
</dbReference>
<evidence type="ECO:0000256" key="8">
    <source>
        <dbReference type="ARBA" id="ARBA00022694"/>
    </source>
</evidence>
<dbReference type="InterPro" id="IPR006638">
    <property type="entry name" value="Elp3/MiaA/NifB-like_rSAM"/>
</dbReference>
<dbReference type="InterPro" id="IPR016181">
    <property type="entry name" value="Acyl_CoA_acyltransferase"/>
</dbReference>
<evidence type="ECO:0000256" key="1">
    <source>
        <dbReference type="ARBA" id="ARBA00001966"/>
    </source>
</evidence>
<comment type="similarity">
    <text evidence="3">Belongs to the ELP3 family.</text>
</comment>
<dbReference type="CDD" id="cd01335">
    <property type="entry name" value="Radical_SAM"/>
    <property type="match status" value="1"/>
</dbReference>
<keyword evidence="12" id="KW-0411">Iron-sulfur</keyword>
<name>A0A0W8F623_9ZZZZ</name>
<evidence type="ECO:0000256" key="10">
    <source>
        <dbReference type="ARBA" id="ARBA00022884"/>
    </source>
</evidence>
<dbReference type="CDD" id="cd04301">
    <property type="entry name" value="NAT_SF"/>
    <property type="match status" value="1"/>
</dbReference>
<gene>
    <name evidence="18" type="ORF">ASZ90_013991</name>
</gene>
<evidence type="ECO:0000256" key="13">
    <source>
        <dbReference type="ARBA" id="ARBA00023315"/>
    </source>
</evidence>
<dbReference type="SFLD" id="SFLDF00344">
    <property type="entry name" value="ELP3-like"/>
    <property type="match status" value="1"/>
</dbReference>
<keyword evidence="11" id="KW-0408">Iron</keyword>
<accession>A0A0W8F623</accession>
<proteinExistence type="inferred from homology"/>
<evidence type="ECO:0000256" key="6">
    <source>
        <dbReference type="ARBA" id="ARBA00022679"/>
    </source>
</evidence>
<dbReference type="Pfam" id="PF23613">
    <property type="entry name" value="ELP3_N"/>
    <property type="match status" value="1"/>
</dbReference>
<comment type="catalytic activity">
    <reaction evidence="15">
        <text>uridine(34) in tRNA + acetyl-CoA + S-adenosyl-L-methionine + H2O = 5-(carboxymethyl)uridine(34) in tRNA + 5'-deoxyadenosine + L-methionine + CoA + 2 H(+)</text>
        <dbReference type="Rhea" id="RHEA:61020"/>
        <dbReference type="Rhea" id="RHEA-COMP:10407"/>
        <dbReference type="Rhea" id="RHEA-COMP:11727"/>
        <dbReference type="ChEBI" id="CHEBI:15377"/>
        <dbReference type="ChEBI" id="CHEBI:15378"/>
        <dbReference type="ChEBI" id="CHEBI:17319"/>
        <dbReference type="ChEBI" id="CHEBI:57287"/>
        <dbReference type="ChEBI" id="CHEBI:57288"/>
        <dbReference type="ChEBI" id="CHEBI:57844"/>
        <dbReference type="ChEBI" id="CHEBI:59789"/>
        <dbReference type="ChEBI" id="CHEBI:65315"/>
        <dbReference type="ChEBI" id="CHEBI:74882"/>
        <dbReference type="EC" id="2.3.1.311"/>
    </reaction>
    <physiologicalReaction direction="left-to-right" evidence="15">
        <dbReference type="Rhea" id="RHEA:61021"/>
    </physiologicalReaction>
</comment>
<evidence type="ECO:0000256" key="11">
    <source>
        <dbReference type="ARBA" id="ARBA00023004"/>
    </source>
</evidence>
<dbReference type="PANTHER" id="PTHR11135">
    <property type="entry name" value="HISTONE ACETYLTRANSFERASE-RELATED"/>
    <property type="match status" value="1"/>
</dbReference>
<dbReference type="PANTHER" id="PTHR11135:SF7">
    <property type="entry name" value="TRNA URIDINE(34) ACETYLTRANSFERASE"/>
    <property type="match status" value="1"/>
</dbReference>
<keyword evidence="6 18" id="KW-0808">Transferase</keyword>
<dbReference type="Gene3D" id="3.30.750.200">
    <property type="match status" value="1"/>
</dbReference>
<evidence type="ECO:0000259" key="16">
    <source>
        <dbReference type="PROSITE" id="PS51186"/>
    </source>
</evidence>
<evidence type="ECO:0000256" key="12">
    <source>
        <dbReference type="ARBA" id="ARBA00023014"/>
    </source>
</evidence>
<dbReference type="InterPro" id="IPR058240">
    <property type="entry name" value="rSAM_sf"/>
</dbReference>
<dbReference type="PROSITE" id="PS51186">
    <property type="entry name" value="GNAT"/>
    <property type="match status" value="1"/>
</dbReference>
<evidence type="ECO:0000256" key="15">
    <source>
        <dbReference type="ARBA" id="ARBA00047372"/>
    </source>
</evidence>
<evidence type="ECO:0000256" key="5">
    <source>
        <dbReference type="ARBA" id="ARBA00022555"/>
    </source>
</evidence>
<dbReference type="SUPFAM" id="SSF102114">
    <property type="entry name" value="Radical SAM enzymes"/>
    <property type="match status" value="1"/>
</dbReference>
<feature type="domain" description="N-acetyltransferase" evidence="16">
    <location>
        <begin position="382"/>
        <end position="515"/>
    </location>
</feature>
<evidence type="ECO:0000256" key="2">
    <source>
        <dbReference type="ARBA" id="ARBA00005217"/>
    </source>
</evidence>